<dbReference type="InterPro" id="IPR037217">
    <property type="entry name" value="Trp/Indoleamine_2_3_dOase-like"/>
</dbReference>
<dbReference type="GO" id="GO:0019441">
    <property type="term" value="P:L-tryptophan catabolic process to kynurenine"/>
    <property type="evidence" value="ECO:0007669"/>
    <property type="project" value="InterPro"/>
</dbReference>
<dbReference type="GO" id="GO:0046872">
    <property type="term" value="F:metal ion binding"/>
    <property type="evidence" value="ECO:0007669"/>
    <property type="project" value="UniProtKB-KW"/>
</dbReference>
<evidence type="ECO:0000256" key="4">
    <source>
        <dbReference type="ARBA" id="ARBA00023079"/>
    </source>
</evidence>
<dbReference type="GO" id="GO:0002376">
    <property type="term" value="P:immune system process"/>
    <property type="evidence" value="ECO:0007669"/>
    <property type="project" value="UniProtKB-KW"/>
</dbReference>
<evidence type="ECO:0000313" key="6">
    <source>
        <dbReference type="Proteomes" id="UP001652642"/>
    </source>
</evidence>
<dbReference type="AlphaFoldDB" id="A0A6J0SLN4"/>
<evidence type="ECO:0000313" key="7">
    <source>
        <dbReference type="RefSeq" id="XP_020635915.2"/>
    </source>
</evidence>
<dbReference type="KEGG" id="pvt:110072158"/>
<dbReference type="GeneID" id="110072158"/>
<dbReference type="OrthoDB" id="10262710at2759"/>
<dbReference type="InParanoid" id="A0A6J0SLN4"/>
<proteinExistence type="inferred from homology"/>
<dbReference type="GO" id="GO:0020037">
    <property type="term" value="F:heme binding"/>
    <property type="evidence" value="ECO:0007669"/>
    <property type="project" value="InterPro"/>
</dbReference>
<keyword evidence="6" id="KW-1185">Reference proteome</keyword>
<protein>
    <submittedName>
        <fullName evidence="7">Indoleamine 2,3-dioxygenase 2</fullName>
    </submittedName>
</protein>
<dbReference type="PANTHER" id="PTHR28657">
    <property type="entry name" value="INDOLEAMINE 2,3-DIOXYGENASE"/>
    <property type="match status" value="1"/>
</dbReference>
<evidence type="ECO:0000256" key="3">
    <source>
        <dbReference type="ARBA" id="ARBA00023004"/>
    </source>
</evidence>
<evidence type="ECO:0000256" key="5">
    <source>
        <dbReference type="PIRSR" id="PIRSR600898-1"/>
    </source>
</evidence>
<name>A0A6J0SLN4_9SAUR</name>
<dbReference type="PANTHER" id="PTHR28657:SF4">
    <property type="entry name" value="INDOLEAMINE 2,3-DIOXYGENASE 2"/>
    <property type="match status" value="1"/>
</dbReference>
<dbReference type="GO" id="GO:0005737">
    <property type="term" value="C:cytoplasm"/>
    <property type="evidence" value="ECO:0007669"/>
    <property type="project" value="TreeGrafter"/>
</dbReference>
<dbReference type="RefSeq" id="XP_020635915.2">
    <property type="nucleotide sequence ID" value="XM_020780256.2"/>
</dbReference>
<dbReference type="SUPFAM" id="SSF140959">
    <property type="entry name" value="Indolic compounds 2,3-dioxygenase-like"/>
    <property type="match status" value="1"/>
</dbReference>
<keyword evidence="3 5" id="KW-0408">Iron</keyword>
<dbReference type="Pfam" id="PF01231">
    <property type="entry name" value="IDO"/>
    <property type="match status" value="1"/>
</dbReference>
<keyword evidence="2 5" id="KW-0479">Metal-binding</keyword>
<dbReference type="GO" id="GO:0034354">
    <property type="term" value="P:'de novo' NAD+ biosynthetic process from L-tryptophan"/>
    <property type="evidence" value="ECO:0007669"/>
    <property type="project" value="TreeGrafter"/>
</dbReference>
<organism evidence="6 7">
    <name type="scientific">Pogona vitticeps</name>
    <name type="common">central bearded dragon</name>
    <dbReference type="NCBI Taxonomy" id="103695"/>
    <lineage>
        <taxon>Eukaryota</taxon>
        <taxon>Metazoa</taxon>
        <taxon>Chordata</taxon>
        <taxon>Craniata</taxon>
        <taxon>Vertebrata</taxon>
        <taxon>Euteleostomi</taxon>
        <taxon>Lepidosauria</taxon>
        <taxon>Squamata</taxon>
        <taxon>Bifurcata</taxon>
        <taxon>Unidentata</taxon>
        <taxon>Episquamata</taxon>
        <taxon>Toxicofera</taxon>
        <taxon>Iguania</taxon>
        <taxon>Acrodonta</taxon>
        <taxon>Agamidae</taxon>
        <taxon>Amphibolurinae</taxon>
        <taxon>Pogona</taxon>
    </lineage>
</organism>
<keyword evidence="4" id="KW-0823">Tryptophan catabolism</keyword>
<comment type="similarity">
    <text evidence="1">Belongs to the indoleamine 2,3-dioxygenase family.</text>
</comment>
<dbReference type="InterPro" id="IPR000898">
    <property type="entry name" value="Indolamine_dOase"/>
</dbReference>
<gene>
    <name evidence="7" type="primary">LOC110072158</name>
</gene>
<keyword evidence="5" id="KW-0349">Heme</keyword>
<feature type="binding site" description="proximal binding residue" evidence="5">
    <location>
        <position position="347"/>
    </location>
    <ligand>
        <name>heme b</name>
        <dbReference type="ChEBI" id="CHEBI:60344"/>
    </ligand>
    <ligandPart>
        <name>Fe</name>
        <dbReference type="ChEBI" id="CHEBI:18248"/>
    </ligandPart>
</feature>
<reference evidence="7" key="1">
    <citation type="submission" date="2025-08" db="UniProtKB">
        <authorList>
            <consortium name="RefSeq"/>
        </authorList>
    </citation>
    <scope>IDENTIFICATION</scope>
</reference>
<sequence length="407" mass="45610">MEAKQEEVGERPPFTLRRFHISEDYGFLLPNPLKELPPFYRPWMEIGHKLPYLIESRQLRSRVNEMPLLSCQYLQGHREQYLAHLVLSFITTGYVWQEGEKECAKVLPRNLAIPFVEVSRLLGLPPILVHTDCALVNWKKKDPHGSLEIENLEPILCLPGGESTKGFILITFLVEKAAAPGIKAMVQAVSALVQPDNRRLEEALEEMANALREMTQVLKRTHDYVDPVVFYGVLRIFLSGWKDNPALPEGLVYEGVSEKPLAYAGGSAAQSTTLHAFDELLGIQHRKESTGFLRLMRAYMPPPHQAFIKEIQSAPSLRNHVLSSGSEALREAYNKCVAVLCDFRTYHITMVTRYVVIAARKIKTNPGLAPLSGTPPSFLEGRGTGGTGVLSFLKSVRDTTREATIPL</sequence>
<dbReference type="GO" id="GO:0033754">
    <property type="term" value="F:indoleamine 2,3-dioxygenase activity"/>
    <property type="evidence" value="ECO:0007669"/>
    <property type="project" value="TreeGrafter"/>
</dbReference>
<accession>A0A6J0SLN4</accession>
<dbReference type="Gene3D" id="1.20.58.480">
    <property type="match status" value="1"/>
</dbReference>
<dbReference type="GO" id="GO:0004833">
    <property type="term" value="F:L-tryptophan 2,3-dioxygenase activity"/>
    <property type="evidence" value="ECO:0007669"/>
    <property type="project" value="TreeGrafter"/>
</dbReference>
<evidence type="ECO:0000256" key="2">
    <source>
        <dbReference type="ARBA" id="ARBA00022723"/>
    </source>
</evidence>
<dbReference type="Proteomes" id="UP001652642">
    <property type="component" value="Chromosome 8"/>
</dbReference>
<evidence type="ECO:0000256" key="1">
    <source>
        <dbReference type="ARBA" id="ARBA00007119"/>
    </source>
</evidence>